<gene>
    <name evidence="2" type="ORF">SAMN05421804_102343</name>
</gene>
<dbReference type="Pfam" id="PF11361">
    <property type="entry name" value="DUF3159"/>
    <property type="match status" value="1"/>
</dbReference>
<keyword evidence="1" id="KW-0472">Membrane</keyword>
<sequence length="221" mass="24669">MWYQEILSELKMVLKGNTLDALLPSLLFVFLQSPLGLTSSALVAVMASLLLTGYRILRKQKSFYALLGVLGVIFAAGYAALSGSAENYYLPKLFNGTLLVLVSFGSIVFGRPLAALLSHLSRGWPMGWFLRKDVKPAYREVTLIWSVLLLIRLLVQWNLFRGGDLNRLFFVSFLMGTPATIIILVLSYVYGIFRLKKLAGPSVDEYLANAPRPWKGQKKGF</sequence>
<feature type="transmembrane region" description="Helical" evidence="1">
    <location>
        <begin position="63"/>
        <end position="81"/>
    </location>
</feature>
<organism evidence="2 3">
    <name type="scientific">Proteiniclasticum ruminis</name>
    <dbReference type="NCBI Taxonomy" id="398199"/>
    <lineage>
        <taxon>Bacteria</taxon>
        <taxon>Bacillati</taxon>
        <taxon>Bacillota</taxon>
        <taxon>Clostridia</taxon>
        <taxon>Eubacteriales</taxon>
        <taxon>Clostridiaceae</taxon>
        <taxon>Proteiniclasticum</taxon>
    </lineage>
</organism>
<feature type="transmembrane region" description="Helical" evidence="1">
    <location>
        <begin position="167"/>
        <end position="190"/>
    </location>
</feature>
<accession>A0A1G8KJU6</accession>
<dbReference type="InterPro" id="IPR016566">
    <property type="entry name" value="UCP010219"/>
</dbReference>
<proteinExistence type="predicted"/>
<feature type="transmembrane region" description="Helical" evidence="1">
    <location>
        <begin position="137"/>
        <end position="155"/>
    </location>
</feature>
<feature type="transmembrane region" description="Helical" evidence="1">
    <location>
        <begin position="93"/>
        <end position="117"/>
    </location>
</feature>
<evidence type="ECO:0008006" key="4">
    <source>
        <dbReference type="Google" id="ProtNLM"/>
    </source>
</evidence>
<evidence type="ECO:0000256" key="1">
    <source>
        <dbReference type="SAM" id="Phobius"/>
    </source>
</evidence>
<dbReference type="AlphaFoldDB" id="A0A1G8KJU6"/>
<keyword evidence="1" id="KW-0812">Transmembrane</keyword>
<feature type="transmembrane region" description="Helical" evidence="1">
    <location>
        <begin position="26"/>
        <end position="51"/>
    </location>
</feature>
<name>A0A1G8KJU6_9CLOT</name>
<protein>
    <recommendedName>
        <fullName evidence="4">Intracellular septation protein A</fullName>
    </recommendedName>
</protein>
<dbReference type="RefSeq" id="WP_031577888.1">
    <property type="nucleotide sequence ID" value="NZ_FNDZ01000002.1"/>
</dbReference>
<keyword evidence="1" id="KW-1133">Transmembrane helix</keyword>
<evidence type="ECO:0000313" key="3">
    <source>
        <dbReference type="Proteomes" id="UP000183255"/>
    </source>
</evidence>
<evidence type="ECO:0000313" key="2">
    <source>
        <dbReference type="EMBL" id="SDI43717.1"/>
    </source>
</evidence>
<dbReference type="Proteomes" id="UP000183255">
    <property type="component" value="Unassembled WGS sequence"/>
</dbReference>
<reference evidence="2 3" key="1">
    <citation type="submission" date="2016-10" db="EMBL/GenBank/DDBJ databases">
        <authorList>
            <person name="de Groot N.N."/>
        </authorList>
    </citation>
    <scope>NUCLEOTIDE SEQUENCE [LARGE SCALE GENOMIC DNA]</scope>
    <source>
        <strain evidence="2 3">CGMCC 1.5058</strain>
    </source>
</reference>
<dbReference type="EMBL" id="FNDZ01000002">
    <property type="protein sequence ID" value="SDI43717.1"/>
    <property type="molecule type" value="Genomic_DNA"/>
</dbReference>